<dbReference type="EMBL" id="KB320724">
    <property type="protein sequence ID" value="ELW64510.1"/>
    <property type="molecule type" value="Genomic_DNA"/>
</dbReference>
<sequence length="101" mass="10664">MSGERQPDLLLVAVCPDTGPLREAADPPLHRETWRAAACHPGAQPILLTLAPTPALGKKPLPSSPISGRVRSLFQSELLQGLKGSPCCIGLSPSSRTSEYP</sequence>
<protein>
    <submittedName>
        <fullName evidence="1">Uncharacterized protein</fullName>
    </submittedName>
</protein>
<proteinExistence type="predicted"/>
<evidence type="ECO:0000313" key="2">
    <source>
        <dbReference type="Proteomes" id="UP000011518"/>
    </source>
</evidence>
<gene>
    <name evidence="1" type="ORF">TREES_T100014951</name>
</gene>
<organism evidence="1 2">
    <name type="scientific">Tupaia chinensis</name>
    <name type="common">Chinese tree shrew</name>
    <name type="synonym">Tupaia belangeri chinensis</name>
    <dbReference type="NCBI Taxonomy" id="246437"/>
    <lineage>
        <taxon>Eukaryota</taxon>
        <taxon>Metazoa</taxon>
        <taxon>Chordata</taxon>
        <taxon>Craniata</taxon>
        <taxon>Vertebrata</taxon>
        <taxon>Euteleostomi</taxon>
        <taxon>Mammalia</taxon>
        <taxon>Eutheria</taxon>
        <taxon>Euarchontoglires</taxon>
        <taxon>Scandentia</taxon>
        <taxon>Tupaiidae</taxon>
        <taxon>Tupaia</taxon>
    </lineage>
</organism>
<dbReference type="AlphaFoldDB" id="L9KNM8"/>
<dbReference type="Proteomes" id="UP000011518">
    <property type="component" value="Unassembled WGS sequence"/>
</dbReference>
<name>L9KNM8_TUPCH</name>
<evidence type="ECO:0000313" key="1">
    <source>
        <dbReference type="EMBL" id="ELW64510.1"/>
    </source>
</evidence>
<keyword evidence="2" id="KW-1185">Reference proteome</keyword>
<reference evidence="2" key="1">
    <citation type="submission" date="2012-07" db="EMBL/GenBank/DDBJ databases">
        <title>Genome of the Chinese tree shrew, a rising model animal genetically related to primates.</title>
        <authorList>
            <person name="Zhang G."/>
            <person name="Fan Y."/>
            <person name="Yao Y."/>
            <person name="Huang Z."/>
        </authorList>
    </citation>
    <scope>NUCLEOTIDE SEQUENCE [LARGE SCALE GENOMIC DNA]</scope>
</reference>
<reference evidence="2" key="2">
    <citation type="journal article" date="2013" name="Nat. Commun.">
        <title>Genome of the Chinese tree shrew.</title>
        <authorList>
            <person name="Fan Y."/>
            <person name="Huang Z.Y."/>
            <person name="Cao C.C."/>
            <person name="Chen C.S."/>
            <person name="Chen Y.X."/>
            <person name="Fan D.D."/>
            <person name="He J."/>
            <person name="Hou H.L."/>
            <person name="Hu L."/>
            <person name="Hu X.T."/>
            <person name="Jiang X.T."/>
            <person name="Lai R."/>
            <person name="Lang Y.S."/>
            <person name="Liang B."/>
            <person name="Liao S.G."/>
            <person name="Mu D."/>
            <person name="Ma Y.Y."/>
            <person name="Niu Y.Y."/>
            <person name="Sun X.Q."/>
            <person name="Xia J.Q."/>
            <person name="Xiao J."/>
            <person name="Xiong Z.Q."/>
            <person name="Xu L."/>
            <person name="Yang L."/>
            <person name="Zhang Y."/>
            <person name="Zhao W."/>
            <person name="Zhao X.D."/>
            <person name="Zheng Y.T."/>
            <person name="Zhou J.M."/>
            <person name="Zhu Y.B."/>
            <person name="Zhang G.J."/>
            <person name="Wang J."/>
            <person name="Yao Y.G."/>
        </authorList>
    </citation>
    <scope>NUCLEOTIDE SEQUENCE [LARGE SCALE GENOMIC DNA]</scope>
</reference>
<dbReference type="InParanoid" id="L9KNM8"/>
<accession>L9KNM8</accession>